<keyword evidence="10" id="KW-1185">Reference proteome</keyword>
<feature type="transmembrane region" description="Helical" evidence="7">
    <location>
        <begin position="154"/>
        <end position="175"/>
    </location>
</feature>
<dbReference type="PANTHER" id="PTHR42810">
    <property type="entry name" value="PURINE PERMEASE C1399.01C-RELATED"/>
    <property type="match status" value="1"/>
</dbReference>
<dbReference type="AlphaFoldDB" id="A0A2P6V3N6"/>
<evidence type="ECO:0000256" key="3">
    <source>
        <dbReference type="ARBA" id="ARBA00022448"/>
    </source>
</evidence>
<dbReference type="NCBIfam" id="TIGR00801">
    <property type="entry name" value="ncs2"/>
    <property type="match status" value="1"/>
</dbReference>
<feature type="transmembrane region" description="Helical" evidence="7">
    <location>
        <begin position="484"/>
        <end position="502"/>
    </location>
</feature>
<evidence type="ECO:0000256" key="5">
    <source>
        <dbReference type="ARBA" id="ARBA00022989"/>
    </source>
</evidence>
<dbReference type="InterPro" id="IPR006043">
    <property type="entry name" value="NCS2"/>
</dbReference>
<feature type="transmembrane region" description="Helical" evidence="7">
    <location>
        <begin position="90"/>
        <end position="111"/>
    </location>
</feature>
<evidence type="ECO:0000256" key="2">
    <source>
        <dbReference type="ARBA" id="ARBA00008821"/>
    </source>
</evidence>
<keyword evidence="4 7" id="KW-0812">Transmembrane</keyword>
<gene>
    <name evidence="8" type="ORF">C2E20_7742</name>
</gene>
<comment type="similarity">
    <text evidence="2">Belongs to the nucleobase:cation symporter-2 (NCS2) (TC 2.A.40) family.</text>
</comment>
<feature type="transmembrane region" description="Helical" evidence="7">
    <location>
        <begin position="424"/>
        <end position="446"/>
    </location>
</feature>
<proteinExistence type="inferred from homology"/>
<reference evidence="8 10" key="1">
    <citation type="journal article" date="2018" name="Plant J.">
        <title>Genome sequences of Chlorella sorokiniana UTEX 1602 and Micractinium conductrix SAG 241.80: implications to maltose excretion by a green alga.</title>
        <authorList>
            <person name="Arriola M.B."/>
            <person name="Velmurugan N."/>
            <person name="Zhang Y."/>
            <person name="Plunkett M.H."/>
            <person name="Hondzo H."/>
            <person name="Barney B.M."/>
        </authorList>
    </citation>
    <scope>NUCLEOTIDE SEQUENCE [LARGE SCALE GENOMIC DNA]</scope>
    <source>
        <strain evidence="8 10">SAG 241.80</strain>
    </source>
</reference>
<dbReference type="OrthoDB" id="425248at2759"/>
<feature type="transmembrane region" description="Helical" evidence="7">
    <location>
        <begin position="452"/>
        <end position="472"/>
    </location>
</feature>
<feature type="transmembrane region" description="Helical" evidence="7">
    <location>
        <begin position="265"/>
        <end position="285"/>
    </location>
</feature>
<feature type="transmembrane region" description="Helical" evidence="7">
    <location>
        <begin position="118"/>
        <end position="134"/>
    </location>
</feature>
<feature type="transmembrane region" description="Helical" evidence="7">
    <location>
        <begin position="292"/>
        <end position="310"/>
    </location>
</feature>
<comment type="caution">
    <text evidence="8">The sequence shown here is derived from an EMBL/GenBank/DDBJ whole genome shotgun (WGS) entry which is preliminary data.</text>
</comment>
<dbReference type="InterPro" id="IPR021109">
    <property type="entry name" value="Peptidase_aspartic_dom_sf"/>
</dbReference>
<feature type="transmembrane region" description="Helical" evidence="7">
    <location>
        <begin position="187"/>
        <end position="209"/>
    </location>
</feature>
<feature type="transmembrane region" description="Helical" evidence="7">
    <location>
        <begin position="524"/>
        <end position="547"/>
    </location>
</feature>
<keyword evidence="3" id="KW-0813">Transport</keyword>
<keyword evidence="6 7" id="KW-0472">Membrane</keyword>
<dbReference type="Pfam" id="PF00860">
    <property type="entry name" value="Xan_ur_permease"/>
    <property type="match status" value="2"/>
</dbReference>
<dbReference type="PANTHER" id="PTHR42810:SF2">
    <property type="entry name" value="PURINE PERMEASE C1399.01C-RELATED"/>
    <property type="match status" value="1"/>
</dbReference>
<protein>
    <submittedName>
        <fullName evidence="8">Uric acid-xanthine permease isoform A</fullName>
    </submittedName>
    <submittedName>
        <fullName evidence="9">Uric acid-xanthine permease isoform B</fullName>
    </submittedName>
</protein>
<dbReference type="Gene3D" id="2.40.70.10">
    <property type="entry name" value="Acid Proteases"/>
    <property type="match status" value="1"/>
</dbReference>
<evidence type="ECO:0000256" key="4">
    <source>
        <dbReference type="ARBA" id="ARBA00022692"/>
    </source>
</evidence>
<evidence type="ECO:0000256" key="6">
    <source>
        <dbReference type="ARBA" id="ARBA00023136"/>
    </source>
</evidence>
<feature type="transmembrane region" description="Helical" evidence="7">
    <location>
        <begin position="339"/>
        <end position="359"/>
    </location>
</feature>
<evidence type="ECO:0000256" key="1">
    <source>
        <dbReference type="ARBA" id="ARBA00004141"/>
    </source>
</evidence>
<dbReference type="GO" id="GO:0005886">
    <property type="term" value="C:plasma membrane"/>
    <property type="evidence" value="ECO:0007669"/>
    <property type="project" value="UniProtKB-ARBA"/>
</dbReference>
<comment type="subcellular location">
    <subcellularLocation>
        <location evidence="1">Membrane</location>
        <topology evidence="1">Multi-pass membrane protein</topology>
    </subcellularLocation>
</comment>
<keyword evidence="5 7" id="KW-1133">Transmembrane helix</keyword>
<dbReference type="GO" id="GO:0042907">
    <property type="term" value="F:xanthine transmembrane transporter activity"/>
    <property type="evidence" value="ECO:0007669"/>
    <property type="project" value="TreeGrafter"/>
</dbReference>
<dbReference type="STRING" id="554055.A0A2P6V3N6"/>
<dbReference type="InterPro" id="IPR006042">
    <property type="entry name" value="Xan_ur_permease"/>
</dbReference>
<reference evidence="8" key="2">
    <citation type="submission" date="2018-02" db="EMBL/GenBank/DDBJ databases">
        <authorList>
            <person name="Cohen D.B."/>
            <person name="Kent A.D."/>
        </authorList>
    </citation>
    <scope>NUCLEOTIDE SEQUENCE</scope>
    <source>
        <strain evidence="8">SAG 241.80</strain>
    </source>
</reference>
<evidence type="ECO:0000313" key="9">
    <source>
        <dbReference type="EMBL" id="PSC68688.1"/>
    </source>
</evidence>
<evidence type="ECO:0000313" key="10">
    <source>
        <dbReference type="Proteomes" id="UP000239649"/>
    </source>
</evidence>
<dbReference type="Pfam" id="PF13650">
    <property type="entry name" value="Asp_protease_2"/>
    <property type="match status" value="1"/>
</dbReference>
<evidence type="ECO:0000256" key="7">
    <source>
        <dbReference type="SAM" id="Phobius"/>
    </source>
</evidence>
<dbReference type="Proteomes" id="UP000239649">
    <property type="component" value="Unassembled WGS sequence"/>
</dbReference>
<organism evidence="8 10">
    <name type="scientific">Micractinium conductrix</name>
    <dbReference type="NCBI Taxonomy" id="554055"/>
    <lineage>
        <taxon>Eukaryota</taxon>
        <taxon>Viridiplantae</taxon>
        <taxon>Chlorophyta</taxon>
        <taxon>core chlorophytes</taxon>
        <taxon>Trebouxiophyceae</taxon>
        <taxon>Chlorellales</taxon>
        <taxon>Chlorellaceae</taxon>
        <taxon>Chlorella clade</taxon>
        <taxon>Micractinium</taxon>
    </lineage>
</organism>
<evidence type="ECO:0000313" key="8">
    <source>
        <dbReference type="EMBL" id="PSC68687.1"/>
    </source>
</evidence>
<accession>A0A2P6V3N6</accession>
<dbReference type="EMBL" id="LHPF02000034">
    <property type="protein sequence ID" value="PSC68687.1"/>
    <property type="molecule type" value="Genomic_DNA"/>
</dbReference>
<feature type="transmembrane region" description="Helical" evidence="7">
    <location>
        <begin position="42"/>
        <end position="70"/>
    </location>
</feature>
<name>A0A2P6V3N6_9CHLO</name>
<dbReference type="EMBL" id="LHPF02000034">
    <property type="protein sequence ID" value="PSC68688.1"/>
    <property type="molecule type" value="Genomic_DNA"/>
</dbReference>
<sequence>MVNMKHLMFGDYDWGYLCKPQWPWCNKGGKHKPPRFFDKDAWLGLCTAAVMGLQHAMAMLAGLTTVPYLLGVNAFSDPSLTAQQATTMQQYLISATLIVSGITSAIQVTGIPLPFKRQLGAGILSVMGVSFATFSPANDTLGLLIRGGDTFEDAFGKILGTAAVCGIVPFLISFLPPRVIKRVFPPIVCGVTICLIGINLCGVGMKAWGGGAFCADNYMGLYLPATGCSYFDVKTNATLASESCFRNVPVECNGNGDVMLPFGSAVYVGLGFAVFGFIVLLELFGSPFMRNCEVVIALLFGYFVAGVSTYDGKRFVTSAEIDNAPAITFLWVHTFPLKIYGPLVLPMLIIFCITCIETVGDVTATEEASFLSTTGPGHETRIRGALLNDGLSSIFSALATSLPLTTFAQNNGVISLTAVASRQAGWACAIWLFLMGVLAKFGGIITSIPDCVFGGMTTFLFANVIASGVKIIVGQHLSRRNRIIMAFSFALGIGVTLVPQWASNPNGLWPYSGTNETVKGIREAVITILDTGFCIGAITAIFLNLILPAEEAMVVPQPTFKSELQNQASFASVEDFNAAAPAVAAAPIVEEMKMYDTAEGSGSDGKPVGAFVAVPVLAATTAPATRPLLDQPMERLRLPRGAVGRDYVLMQLKLGGKGPFDFVVDTGLTAEMITPHLRSTLGIPAGGRALDTGLGAGGDVQRVELVELRGATLVGAEGLKLPPLQAVVTDFVQEHLDPDHDPVEGMLGQELLQLFDLDLDFPAGRLRLFSPGEGLAAAAAAGLAEVPAAVLNETGVLGIRATSAGAAAAGKHPFVGIIDCGASFSALNWQAAALAGLPPRGDAVYGKREQGVAIIGIDGKPQVLPRAPVRLSFAGTPRPDRTFEAPPPGWQPWAAVQAGVGDLPVFSQLLGDGQTPFTGPAALIGLDVLSQRRVVVGTGVGRKGRARQLYVSPA</sequence>